<keyword evidence="2" id="KW-1185">Reference proteome</keyword>
<dbReference type="EMBL" id="JBBPBK010000004">
    <property type="protein sequence ID" value="KAK9286531.1"/>
    <property type="molecule type" value="Genomic_DNA"/>
</dbReference>
<dbReference type="Proteomes" id="UP001415857">
    <property type="component" value="Unassembled WGS sequence"/>
</dbReference>
<evidence type="ECO:0000313" key="2">
    <source>
        <dbReference type="Proteomes" id="UP001415857"/>
    </source>
</evidence>
<accession>A0AAP0S2W1</accession>
<reference evidence="1 2" key="1">
    <citation type="journal article" date="2024" name="Plant J.">
        <title>Genome sequences and population genomics reveal climatic adaptation and genomic divergence between two closely related sweetgum species.</title>
        <authorList>
            <person name="Xu W.Q."/>
            <person name="Ren C.Q."/>
            <person name="Zhang X.Y."/>
            <person name="Comes H.P."/>
            <person name="Liu X.H."/>
            <person name="Li Y.G."/>
            <person name="Kettle C.J."/>
            <person name="Jalonen R."/>
            <person name="Gaisberger H."/>
            <person name="Ma Y.Z."/>
            <person name="Qiu Y.X."/>
        </authorList>
    </citation>
    <scope>NUCLEOTIDE SEQUENCE [LARGE SCALE GENOMIC DNA]</scope>
    <source>
        <strain evidence="1">Hangzhou</strain>
    </source>
</reference>
<dbReference type="AlphaFoldDB" id="A0AAP0S2W1"/>
<sequence>MWKSYGVDDLFVVDGDLFVVDGDDEAEEDNGGYSGFGFGPCRWEGEGDIKSHGSVKAMAMADLGSPTKVDAGSHGLKNEINFAEEDRGLGYVGVSDGEG</sequence>
<organism evidence="1 2">
    <name type="scientific">Liquidambar formosana</name>
    <name type="common">Formosan gum</name>
    <dbReference type="NCBI Taxonomy" id="63359"/>
    <lineage>
        <taxon>Eukaryota</taxon>
        <taxon>Viridiplantae</taxon>
        <taxon>Streptophyta</taxon>
        <taxon>Embryophyta</taxon>
        <taxon>Tracheophyta</taxon>
        <taxon>Spermatophyta</taxon>
        <taxon>Magnoliopsida</taxon>
        <taxon>eudicotyledons</taxon>
        <taxon>Gunneridae</taxon>
        <taxon>Pentapetalae</taxon>
        <taxon>Saxifragales</taxon>
        <taxon>Altingiaceae</taxon>
        <taxon>Liquidambar</taxon>
    </lineage>
</organism>
<name>A0AAP0S2W1_LIQFO</name>
<protein>
    <submittedName>
        <fullName evidence="1">Uncharacterized protein</fullName>
    </submittedName>
</protein>
<gene>
    <name evidence="1" type="ORF">L1049_014929</name>
</gene>
<evidence type="ECO:0000313" key="1">
    <source>
        <dbReference type="EMBL" id="KAK9286531.1"/>
    </source>
</evidence>
<proteinExistence type="predicted"/>
<comment type="caution">
    <text evidence="1">The sequence shown here is derived from an EMBL/GenBank/DDBJ whole genome shotgun (WGS) entry which is preliminary data.</text>
</comment>